<dbReference type="PANTHER" id="PTHR37946:SF1">
    <property type="entry name" value="SLL1969 PROTEIN"/>
    <property type="match status" value="1"/>
</dbReference>
<feature type="transmembrane region" description="Helical" evidence="1">
    <location>
        <begin position="29"/>
        <end position="53"/>
    </location>
</feature>
<dbReference type="Proteomes" id="UP000502041">
    <property type="component" value="Chromosome"/>
</dbReference>
<dbReference type="InterPro" id="IPR000073">
    <property type="entry name" value="AB_hydrolase_1"/>
</dbReference>
<keyword evidence="1" id="KW-1133">Transmembrane helix</keyword>
<gene>
    <name evidence="3" type="primary">lip</name>
    <name evidence="3" type="ORF">HC248_03129</name>
</gene>
<sequence>MLALIQKFITFSLIGVALAWFLFFRDSHFWLALTGLLLLLLAYAFFLAVELLLVRVIGNQDGAAPPSFQQLAAAWLGEMRTAPLVFTWLQPFRHRAIPDQISSQSVLPGKRGVVFVHGYFCNRGFWNPWMTRLQGSGHAFVALSLEPVFASIDDYTPQIDAAVEQLIRATGLAPLLVCHSMGGLAVRAWLGRQLDLTRVHHIVTIGTPHRGTWLARFGLGTNVGQMRIDSPWQKKLEQALTPERRRLFTCWYSSSDNIVFPASAAYIAGANRHLLHGVAHVQMAFVPEVVTGSLALLE</sequence>
<evidence type="ECO:0000313" key="4">
    <source>
        <dbReference type="Proteomes" id="UP000502041"/>
    </source>
</evidence>
<dbReference type="GO" id="GO:0004806">
    <property type="term" value="F:triacylglycerol lipase activity"/>
    <property type="evidence" value="ECO:0007669"/>
    <property type="project" value="UniProtKB-EC"/>
</dbReference>
<keyword evidence="3" id="KW-0378">Hydrolase</keyword>
<protein>
    <submittedName>
        <fullName evidence="3">Triacylglycerol lipase</fullName>
        <ecNumber evidence="3">3.1.1.3</ecNumber>
    </submittedName>
</protein>
<evidence type="ECO:0000256" key="1">
    <source>
        <dbReference type="SAM" id="Phobius"/>
    </source>
</evidence>
<keyword evidence="1" id="KW-0812">Transmembrane</keyword>
<evidence type="ECO:0000313" key="3">
    <source>
        <dbReference type="EMBL" id="QJC57798.1"/>
    </source>
</evidence>
<dbReference type="InterPro" id="IPR029058">
    <property type="entry name" value="AB_hydrolase_fold"/>
</dbReference>
<dbReference type="SUPFAM" id="SSF53474">
    <property type="entry name" value="alpha/beta-Hydrolases"/>
    <property type="match status" value="1"/>
</dbReference>
<organism evidence="3 4">
    <name type="scientific">Polaromonas vacuolata</name>
    <dbReference type="NCBI Taxonomy" id="37448"/>
    <lineage>
        <taxon>Bacteria</taxon>
        <taxon>Pseudomonadati</taxon>
        <taxon>Pseudomonadota</taxon>
        <taxon>Betaproteobacteria</taxon>
        <taxon>Burkholderiales</taxon>
        <taxon>Comamonadaceae</taxon>
        <taxon>Polaromonas</taxon>
    </lineage>
</organism>
<reference evidence="3 4" key="1">
    <citation type="submission" date="2020-04" db="EMBL/GenBank/DDBJ databases">
        <title>Complete genome of a Psychrophilic, Marine, Gas Vacuolate Bacterium Polaromonas vacuolata KCTC 22033T.</title>
        <authorList>
            <person name="Hwang K."/>
            <person name="Kim K.M."/>
        </authorList>
    </citation>
    <scope>NUCLEOTIDE SEQUENCE [LARGE SCALE GENOMIC DNA]</scope>
    <source>
        <strain evidence="3 4">KCTC 22033</strain>
    </source>
</reference>
<dbReference type="PANTHER" id="PTHR37946">
    <property type="entry name" value="SLL1969 PROTEIN"/>
    <property type="match status" value="1"/>
</dbReference>
<proteinExistence type="predicted"/>
<dbReference type="RefSeq" id="WP_168923264.1">
    <property type="nucleotide sequence ID" value="NZ_CP051461.1"/>
</dbReference>
<dbReference type="KEGG" id="pvac:HC248_03129"/>
<feature type="transmembrane region" description="Helical" evidence="1">
    <location>
        <begin position="7"/>
        <end position="23"/>
    </location>
</feature>
<dbReference type="EMBL" id="CP051461">
    <property type="protein sequence ID" value="QJC57798.1"/>
    <property type="molecule type" value="Genomic_DNA"/>
</dbReference>
<keyword evidence="4" id="KW-1185">Reference proteome</keyword>
<dbReference type="EC" id="3.1.1.3" evidence="3"/>
<accession>A0A6H2HD50</accession>
<dbReference type="Gene3D" id="3.40.50.1820">
    <property type="entry name" value="alpha/beta hydrolase"/>
    <property type="match status" value="1"/>
</dbReference>
<dbReference type="AlphaFoldDB" id="A0A6H2HD50"/>
<name>A0A6H2HD50_9BURK</name>
<keyword evidence="1" id="KW-0472">Membrane</keyword>
<feature type="domain" description="AB hydrolase-1" evidence="2">
    <location>
        <begin position="113"/>
        <end position="239"/>
    </location>
</feature>
<dbReference type="Pfam" id="PF12697">
    <property type="entry name" value="Abhydrolase_6"/>
    <property type="match status" value="1"/>
</dbReference>
<evidence type="ECO:0000259" key="2">
    <source>
        <dbReference type="Pfam" id="PF12697"/>
    </source>
</evidence>